<protein>
    <submittedName>
        <fullName evidence="1">Uncharacterized protein</fullName>
    </submittedName>
</protein>
<feature type="non-terminal residue" evidence="1">
    <location>
        <position position="91"/>
    </location>
</feature>
<dbReference type="InterPro" id="IPR016161">
    <property type="entry name" value="Ald_DH/histidinol_DH"/>
</dbReference>
<evidence type="ECO:0000313" key="1">
    <source>
        <dbReference type="EMBL" id="SVD78821.1"/>
    </source>
</evidence>
<sequence length="91" mass="10158">MQYHEMQELNEKALLSQQASTSLSIADTKSRNLMLQDLANALNDNKKEIIKENNRDYIASKNSAETSSTLERLVLSETTIDSIISSVLDIA</sequence>
<dbReference type="InterPro" id="IPR016162">
    <property type="entry name" value="Ald_DH_N"/>
</dbReference>
<reference evidence="1" key="1">
    <citation type="submission" date="2018-05" db="EMBL/GenBank/DDBJ databases">
        <authorList>
            <person name="Lanie J.A."/>
            <person name="Ng W.-L."/>
            <person name="Kazmierczak K.M."/>
            <person name="Andrzejewski T.M."/>
            <person name="Davidsen T.M."/>
            <person name="Wayne K.J."/>
            <person name="Tettelin H."/>
            <person name="Glass J.I."/>
            <person name="Rusch D."/>
            <person name="Podicherti R."/>
            <person name="Tsui H.-C.T."/>
            <person name="Winkler M.E."/>
        </authorList>
    </citation>
    <scope>NUCLEOTIDE SEQUENCE</scope>
</reference>
<organism evidence="1">
    <name type="scientific">marine metagenome</name>
    <dbReference type="NCBI Taxonomy" id="408172"/>
    <lineage>
        <taxon>unclassified sequences</taxon>
        <taxon>metagenomes</taxon>
        <taxon>ecological metagenomes</taxon>
    </lineage>
</organism>
<proteinExistence type="predicted"/>
<accession>A0A382Y7M3</accession>
<gene>
    <name evidence="1" type="ORF">METZ01_LOCUS431675</name>
</gene>
<dbReference type="EMBL" id="UINC01173299">
    <property type="protein sequence ID" value="SVD78821.1"/>
    <property type="molecule type" value="Genomic_DNA"/>
</dbReference>
<dbReference type="SUPFAM" id="SSF53720">
    <property type="entry name" value="ALDH-like"/>
    <property type="match status" value="1"/>
</dbReference>
<dbReference type="AlphaFoldDB" id="A0A382Y7M3"/>
<dbReference type="Gene3D" id="3.40.605.10">
    <property type="entry name" value="Aldehyde Dehydrogenase, Chain A, domain 1"/>
    <property type="match status" value="1"/>
</dbReference>
<dbReference type="GO" id="GO:0016491">
    <property type="term" value="F:oxidoreductase activity"/>
    <property type="evidence" value="ECO:0007669"/>
    <property type="project" value="InterPro"/>
</dbReference>
<name>A0A382Y7M3_9ZZZZ</name>